<feature type="transmembrane region" description="Helical" evidence="3">
    <location>
        <begin position="298"/>
        <end position="324"/>
    </location>
</feature>
<evidence type="ECO:0000256" key="1">
    <source>
        <dbReference type="ARBA" id="ARBA00007606"/>
    </source>
</evidence>
<dbReference type="InterPro" id="IPR050258">
    <property type="entry name" value="Leguminous_Lectin"/>
</dbReference>
<comment type="similarity">
    <text evidence="1">Belongs to the leguminous lectin family.</text>
</comment>
<dbReference type="InterPro" id="IPR013320">
    <property type="entry name" value="ConA-like_dom_sf"/>
</dbReference>
<evidence type="ECO:0000313" key="5">
    <source>
        <dbReference type="EMBL" id="OEL31631.1"/>
    </source>
</evidence>
<dbReference type="STRING" id="888268.A0A1E5W2P6"/>
<reference evidence="5 6" key="1">
    <citation type="submission" date="2016-09" db="EMBL/GenBank/DDBJ databases">
        <title>The draft genome of Dichanthelium oligosanthes: A C3 panicoid grass species.</title>
        <authorList>
            <person name="Studer A.J."/>
            <person name="Schnable J.C."/>
            <person name="Brutnell T.P."/>
        </authorList>
    </citation>
    <scope>NUCLEOTIDE SEQUENCE [LARGE SCALE GENOMIC DNA]</scope>
    <source>
        <strain evidence="6">cv. Kellogg 1175</strain>
        <tissue evidence="5">Leaf</tissue>
    </source>
</reference>
<sequence>MARCSGGEEGTGSSRSRWGSSGELLVLALRFTTCSPLTSPPAYSSAAAGDVISYNFPALDDGQPGDDGLVVATRSFSLSPASFLFDALIFPAFNSSKGFVLLSQPVQLWAAATDDTDTQLIREASFNTSFTVHGVSTVAFVILLDSFPPLAGHPTGPTDNSSMLTGSSGPNASNNLAAVEVGAVTSYGLQSPDVGLNITATFNTTASGSCTVWIEYNAVAHHLSVYVAAAGETRPLQAILDASLILTSRYITQNAFVGFFAATVRDVMDGVRNWELILDKFPGTGGGNVEDSRMATPFLLILLVVLGSLAAMVCIVSVVVCFCISRRREELKMEHIMKQSYPHPTRRTVGT</sequence>
<keyword evidence="2" id="KW-0430">Lectin</keyword>
<keyword evidence="6" id="KW-1185">Reference proteome</keyword>
<name>A0A1E5W2P6_9POAL</name>
<dbReference type="PANTHER" id="PTHR32401">
    <property type="entry name" value="CONCANAVALIN A-LIKE LECTIN FAMILY PROTEIN"/>
    <property type="match status" value="1"/>
</dbReference>
<dbReference type="OrthoDB" id="660141at2759"/>
<evidence type="ECO:0000259" key="4">
    <source>
        <dbReference type="Pfam" id="PF00139"/>
    </source>
</evidence>
<dbReference type="Pfam" id="PF00139">
    <property type="entry name" value="Lectin_legB"/>
    <property type="match status" value="1"/>
</dbReference>
<evidence type="ECO:0000256" key="3">
    <source>
        <dbReference type="SAM" id="Phobius"/>
    </source>
</evidence>
<accession>A0A1E5W2P6</accession>
<keyword evidence="3" id="KW-0472">Membrane</keyword>
<dbReference type="SUPFAM" id="SSF49899">
    <property type="entry name" value="Concanavalin A-like lectins/glucanases"/>
    <property type="match status" value="1"/>
</dbReference>
<dbReference type="EMBL" id="LWDX02022980">
    <property type="protein sequence ID" value="OEL31631.1"/>
    <property type="molecule type" value="Genomic_DNA"/>
</dbReference>
<comment type="caution">
    <text evidence="5">The sequence shown here is derived from an EMBL/GenBank/DDBJ whole genome shotgun (WGS) entry which is preliminary data.</text>
</comment>
<protein>
    <recommendedName>
        <fullName evidence="4">Legume lectin domain-containing protein</fullName>
    </recommendedName>
</protein>
<feature type="domain" description="Legume lectin" evidence="4">
    <location>
        <begin position="94"/>
        <end position="276"/>
    </location>
</feature>
<proteinExistence type="inferred from homology"/>
<dbReference type="GO" id="GO:0030246">
    <property type="term" value="F:carbohydrate binding"/>
    <property type="evidence" value="ECO:0007669"/>
    <property type="project" value="UniProtKB-KW"/>
</dbReference>
<dbReference type="PANTHER" id="PTHR32401:SF43">
    <property type="entry name" value="LEGUME LECTIN DOMAIN-CONTAINING PROTEIN"/>
    <property type="match status" value="1"/>
</dbReference>
<organism evidence="5 6">
    <name type="scientific">Dichanthelium oligosanthes</name>
    <dbReference type="NCBI Taxonomy" id="888268"/>
    <lineage>
        <taxon>Eukaryota</taxon>
        <taxon>Viridiplantae</taxon>
        <taxon>Streptophyta</taxon>
        <taxon>Embryophyta</taxon>
        <taxon>Tracheophyta</taxon>
        <taxon>Spermatophyta</taxon>
        <taxon>Magnoliopsida</taxon>
        <taxon>Liliopsida</taxon>
        <taxon>Poales</taxon>
        <taxon>Poaceae</taxon>
        <taxon>PACMAD clade</taxon>
        <taxon>Panicoideae</taxon>
        <taxon>Panicodae</taxon>
        <taxon>Paniceae</taxon>
        <taxon>Dichantheliinae</taxon>
        <taxon>Dichanthelium</taxon>
    </lineage>
</organism>
<dbReference type="InterPro" id="IPR001220">
    <property type="entry name" value="Legume_lectin_dom"/>
</dbReference>
<evidence type="ECO:0000256" key="2">
    <source>
        <dbReference type="ARBA" id="ARBA00022734"/>
    </source>
</evidence>
<evidence type="ECO:0000313" key="6">
    <source>
        <dbReference type="Proteomes" id="UP000095767"/>
    </source>
</evidence>
<keyword evidence="3" id="KW-0812">Transmembrane</keyword>
<dbReference type="Gene3D" id="2.60.120.200">
    <property type="match status" value="1"/>
</dbReference>
<gene>
    <name evidence="5" type="ORF">BAE44_0007351</name>
</gene>
<keyword evidence="3" id="KW-1133">Transmembrane helix</keyword>
<dbReference type="AlphaFoldDB" id="A0A1E5W2P6"/>
<dbReference type="Proteomes" id="UP000095767">
    <property type="component" value="Unassembled WGS sequence"/>
</dbReference>